<dbReference type="PANTHER" id="PTHR31579:SF1">
    <property type="entry name" value="OS03G0796600 PROTEIN"/>
    <property type="match status" value="1"/>
</dbReference>
<dbReference type="Pfam" id="PF04720">
    <property type="entry name" value="PDDEXK_6"/>
    <property type="match status" value="1"/>
</dbReference>
<dbReference type="PANTHER" id="PTHR31579">
    <property type="entry name" value="OS03G0796600 PROTEIN"/>
    <property type="match status" value="1"/>
</dbReference>
<gene>
    <name evidence="2" type="ORF">WJX84_012293</name>
</gene>
<feature type="compositionally biased region" description="Polar residues" evidence="1">
    <location>
        <begin position="68"/>
        <end position="87"/>
    </location>
</feature>
<feature type="compositionally biased region" description="Polar residues" evidence="1">
    <location>
        <begin position="344"/>
        <end position="353"/>
    </location>
</feature>
<evidence type="ECO:0000256" key="1">
    <source>
        <dbReference type="SAM" id="MobiDB-lite"/>
    </source>
</evidence>
<keyword evidence="3" id="KW-1185">Reference proteome</keyword>
<dbReference type="EMBL" id="JALJOV010000634">
    <property type="protein sequence ID" value="KAK9862247.1"/>
    <property type="molecule type" value="Genomic_DNA"/>
</dbReference>
<comment type="caution">
    <text evidence="2">The sequence shown here is derived from an EMBL/GenBank/DDBJ whole genome shotgun (WGS) entry which is preliminary data.</text>
</comment>
<feature type="region of interest" description="Disordered" evidence="1">
    <location>
        <begin position="29"/>
        <end position="51"/>
    </location>
</feature>
<feature type="region of interest" description="Disordered" evidence="1">
    <location>
        <begin position="367"/>
        <end position="485"/>
    </location>
</feature>
<dbReference type="Proteomes" id="UP001485043">
    <property type="component" value="Unassembled WGS sequence"/>
</dbReference>
<dbReference type="InterPro" id="IPR006502">
    <property type="entry name" value="PDDEXK-like"/>
</dbReference>
<name>A0AAW1T0R6_9CHLO</name>
<evidence type="ECO:0000313" key="3">
    <source>
        <dbReference type="Proteomes" id="UP001485043"/>
    </source>
</evidence>
<proteinExistence type="predicted"/>
<dbReference type="AlphaFoldDB" id="A0AAW1T0R6"/>
<accession>A0AAW1T0R6</accession>
<evidence type="ECO:0000313" key="2">
    <source>
        <dbReference type="EMBL" id="KAK9862247.1"/>
    </source>
</evidence>
<organism evidence="2 3">
    <name type="scientific">Apatococcus fuscideae</name>
    <dbReference type="NCBI Taxonomy" id="2026836"/>
    <lineage>
        <taxon>Eukaryota</taxon>
        <taxon>Viridiplantae</taxon>
        <taxon>Chlorophyta</taxon>
        <taxon>core chlorophytes</taxon>
        <taxon>Trebouxiophyceae</taxon>
        <taxon>Chlorellales</taxon>
        <taxon>Chlorellaceae</taxon>
        <taxon>Apatococcus</taxon>
    </lineage>
</organism>
<sequence length="485" mass="52388">MLGLKPAMPLARRVASHFSFLGRSAPETGRLREPAARSTLASISSDPDLEQPLDTGVFELELSRHGSRNGSQSASRHPSFNGSQTPGSIRRSGQQDRVVHGAVPTFLTRKVLDWSWPQGLAETQLLQDVIQERPLSRGLDGFEVPLLADGLAARGWKVQLCCQGHSCAQSNKTRSVEACLDNLHHQYIHCHNSPDGEAMDTIIEPRFKEMFQIGPATPLFTSLLESVPEQFVGHPSKLALLAEMLSAESVKAFKEQGWTLPPWRKVASMLAKWGLKVPSHEVKDHSVRPFHGNSGLGQVSLPPLPFEPARLIQEQQLPKAALEMTADSRQAGDAPAQGPERISTEQPGQQAPHSSFARLLLSGGLWGLEPDKSQQLPPGPSKSPPGMHNLPSSPPKHEAGAPAEPDTGLGAGMSKPEETSAAGAQLSGQRQRISLLAQGLAKAPRHARQEQPLHFNPSWAHLLPPVTTVQRSGAPQPETGAGVRR</sequence>
<protein>
    <submittedName>
        <fullName evidence="2">Uncharacterized protein</fullName>
    </submittedName>
</protein>
<feature type="region of interest" description="Disordered" evidence="1">
    <location>
        <begin position="65"/>
        <end position="96"/>
    </location>
</feature>
<feature type="region of interest" description="Disordered" evidence="1">
    <location>
        <begin position="325"/>
        <end position="353"/>
    </location>
</feature>
<reference evidence="2 3" key="1">
    <citation type="journal article" date="2024" name="Nat. Commun.">
        <title>Phylogenomics reveals the evolutionary origins of lichenization in chlorophyte algae.</title>
        <authorList>
            <person name="Puginier C."/>
            <person name="Libourel C."/>
            <person name="Otte J."/>
            <person name="Skaloud P."/>
            <person name="Haon M."/>
            <person name="Grisel S."/>
            <person name="Petersen M."/>
            <person name="Berrin J.G."/>
            <person name="Delaux P.M."/>
            <person name="Dal Grande F."/>
            <person name="Keller J."/>
        </authorList>
    </citation>
    <scope>NUCLEOTIDE SEQUENCE [LARGE SCALE GENOMIC DNA]</scope>
    <source>
        <strain evidence="2 3">SAG 2523</strain>
    </source>
</reference>